<accession>A0A6P1M8Z3</accession>
<dbReference type="Pfam" id="PF12975">
    <property type="entry name" value="DUF3859"/>
    <property type="match status" value="1"/>
</dbReference>
<dbReference type="InterPro" id="IPR024331">
    <property type="entry name" value="DUF3859"/>
</dbReference>
<sequence>MAKQKPDVKIESCGLYTPLKKGGKELPKLIRFTDEIPCELGVEFGYILHIKKARGMKLTFQIDHPPFFRDGEIDPPFTGEEYVRSNDWKFFLGDTTWEPIEDKAGPWRIRSWLNGDLIADRTLMLVR</sequence>
<name>A0A6P1M8Z3_9BACT</name>
<feature type="domain" description="DUF3859" evidence="1">
    <location>
        <begin position="5"/>
        <end position="122"/>
    </location>
</feature>
<evidence type="ECO:0000313" key="2">
    <source>
        <dbReference type="EMBL" id="QHI68568.1"/>
    </source>
</evidence>
<proteinExistence type="predicted"/>
<organism evidence="2 3">
    <name type="scientific">Tichowtungia aerotolerans</name>
    <dbReference type="NCBI Taxonomy" id="2697043"/>
    <lineage>
        <taxon>Bacteria</taxon>
        <taxon>Pseudomonadati</taxon>
        <taxon>Kiritimatiellota</taxon>
        <taxon>Tichowtungiia</taxon>
        <taxon>Tichowtungiales</taxon>
        <taxon>Tichowtungiaceae</taxon>
        <taxon>Tichowtungia</taxon>
    </lineage>
</organism>
<dbReference type="AlphaFoldDB" id="A0A6P1M8Z3"/>
<dbReference type="Gene3D" id="2.60.40.2390">
    <property type="match status" value="1"/>
</dbReference>
<dbReference type="Proteomes" id="UP000464954">
    <property type="component" value="Chromosome"/>
</dbReference>
<dbReference type="EMBL" id="CP047593">
    <property type="protein sequence ID" value="QHI68568.1"/>
    <property type="molecule type" value="Genomic_DNA"/>
</dbReference>
<dbReference type="KEGG" id="taer:GT409_03585"/>
<keyword evidence="3" id="KW-1185">Reference proteome</keyword>
<evidence type="ECO:0000313" key="3">
    <source>
        <dbReference type="Proteomes" id="UP000464954"/>
    </source>
</evidence>
<dbReference type="RefSeq" id="WP_160627013.1">
    <property type="nucleotide sequence ID" value="NZ_CP047593.1"/>
</dbReference>
<gene>
    <name evidence="2" type="ORF">GT409_03585</name>
</gene>
<evidence type="ECO:0000259" key="1">
    <source>
        <dbReference type="Pfam" id="PF12975"/>
    </source>
</evidence>
<protein>
    <submittedName>
        <fullName evidence="2">DUF3859 domain-containing protein</fullName>
    </submittedName>
</protein>
<reference evidence="2 3" key="1">
    <citation type="submission" date="2020-01" db="EMBL/GenBank/DDBJ databases">
        <title>Ponticoccus aerotolerans gen. nov., sp. nov., an anaerobic bacterium and proposal of Ponticoccusceae fam. nov., Ponticoccusles ord. nov. and Ponticoccuse classis nov. in the phylum Kiritimatiellaeota.</title>
        <authorList>
            <person name="Zhou L.Y."/>
            <person name="Du Z.J."/>
        </authorList>
    </citation>
    <scope>NUCLEOTIDE SEQUENCE [LARGE SCALE GENOMIC DNA]</scope>
    <source>
        <strain evidence="2 3">S-5007</strain>
    </source>
</reference>